<dbReference type="VEuPathDB" id="VectorBase:LLOJ010937"/>
<name>A0A3F2ZDE9_LUTLO</name>
<proteinExistence type="inferred from homology"/>
<keyword evidence="12" id="KW-1185">Reference proteome</keyword>
<keyword evidence="8 10" id="KW-0675">Receptor</keyword>
<dbReference type="PANTHER" id="PTHR21137:SF35">
    <property type="entry name" value="ODORANT RECEPTOR 19A-RELATED"/>
    <property type="match status" value="1"/>
</dbReference>
<protein>
    <recommendedName>
        <fullName evidence="10">Odorant receptor</fullName>
    </recommendedName>
</protein>
<organism evidence="11 12">
    <name type="scientific">Lutzomyia longipalpis</name>
    <name type="common">Sand fly</name>
    <dbReference type="NCBI Taxonomy" id="7200"/>
    <lineage>
        <taxon>Eukaryota</taxon>
        <taxon>Metazoa</taxon>
        <taxon>Ecdysozoa</taxon>
        <taxon>Arthropoda</taxon>
        <taxon>Hexapoda</taxon>
        <taxon>Insecta</taxon>
        <taxon>Pterygota</taxon>
        <taxon>Neoptera</taxon>
        <taxon>Endopterygota</taxon>
        <taxon>Diptera</taxon>
        <taxon>Nematocera</taxon>
        <taxon>Psychodoidea</taxon>
        <taxon>Psychodidae</taxon>
        <taxon>Lutzomyia</taxon>
        <taxon>Lutzomyia</taxon>
    </lineage>
</organism>
<comment type="similarity">
    <text evidence="10">Belongs to the insect chemoreceptor superfamily. Heteromeric odorant receptor channel (TC 1.A.69) family.</text>
</comment>
<keyword evidence="4 10" id="KW-0812">Transmembrane</keyword>
<keyword evidence="7 10" id="KW-0472">Membrane</keyword>
<dbReference type="AlphaFoldDB" id="A0A3F2ZDE9"/>
<dbReference type="Pfam" id="PF02949">
    <property type="entry name" value="7tm_6"/>
    <property type="match status" value="1"/>
</dbReference>
<evidence type="ECO:0000313" key="11">
    <source>
        <dbReference type="EnsemblMetazoa" id="LLOJ010937-PA"/>
    </source>
</evidence>
<evidence type="ECO:0000256" key="7">
    <source>
        <dbReference type="ARBA" id="ARBA00023136"/>
    </source>
</evidence>
<keyword evidence="9 10" id="KW-0807">Transducer</keyword>
<accession>A0A3F2ZDE9</accession>
<evidence type="ECO:0000256" key="5">
    <source>
        <dbReference type="ARBA" id="ARBA00022725"/>
    </source>
</evidence>
<evidence type="ECO:0000256" key="4">
    <source>
        <dbReference type="ARBA" id="ARBA00022692"/>
    </source>
</evidence>
<feature type="transmembrane region" description="Helical" evidence="10">
    <location>
        <begin position="36"/>
        <end position="57"/>
    </location>
</feature>
<sequence>MSAEYKTFHKMVKLINTTTRISLFSWTKECDWKFRILRALPVFFVVTSTVGSFLLMWNSEGSDVVFAGIYAFGYSQIALTVISMLLNEVNVEKLFQWLHQLHQKRDIEEISLIFHLHLQRTQKFSWLFLRIMFYTFLMTWMSSIIYTKLYKKITPRIPFILQENWLFRWLANIFSSTYGTINLSINEGSMILIGIYFIESFNILSDLIGKLNESSKNKQEHLKFIVQFHVEVIEEFEKYCEAFFLVFLVQMATIVIILILTFSLIMTSSTNMMYYSVIATVMLQLTLFCFCGQIIHNKSERIFTDLYQTKWYEMELKEQKILLLMMKMSQRSLGIKVAGMYDINFVMFMQVLKVSFSYCTILYTLILNIEFVI</sequence>
<evidence type="ECO:0000256" key="8">
    <source>
        <dbReference type="ARBA" id="ARBA00023170"/>
    </source>
</evidence>
<evidence type="ECO:0000256" key="2">
    <source>
        <dbReference type="ARBA" id="ARBA00022475"/>
    </source>
</evidence>
<keyword evidence="6 10" id="KW-1133">Transmembrane helix</keyword>
<dbReference type="EnsemblMetazoa" id="LLOJ010937-RA">
    <property type="protein sequence ID" value="LLOJ010937-PA"/>
    <property type="gene ID" value="LLOJ010937"/>
</dbReference>
<comment type="subcellular location">
    <subcellularLocation>
        <location evidence="1 10">Cell membrane</location>
        <topology evidence="1 10">Multi-pass membrane protein</topology>
    </subcellularLocation>
</comment>
<evidence type="ECO:0000256" key="9">
    <source>
        <dbReference type="ARBA" id="ARBA00023224"/>
    </source>
</evidence>
<feature type="transmembrane region" description="Helical" evidence="10">
    <location>
        <begin position="272"/>
        <end position="295"/>
    </location>
</feature>
<dbReference type="Proteomes" id="UP000092461">
    <property type="component" value="Unassembled WGS sequence"/>
</dbReference>
<feature type="transmembrane region" description="Helical" evidence="10">
    <location>
        <begin position="355"/>
        <end position="372"/>
    </location>
</feature>
<dbReference type="GO" id="GO:0005549">
    <property type="term" value="F:odorant binding"/>
    <property type="evidence" value="ECO:0007669"/>
    <property type="project" value="InterPro"/>
</dbReference>
<reference evidence="11" key="1">
    <citation type="submission" date="2020-05" db="UniProtKB">
        <authorList>
            <consortium name="EnsemblMetazoa"/>
        </authorList>
    </citation>
    <scope>IDENTIFICATION</scope>
    <source>
        <strain evidence="11">Jacobina</strain>
    </source>
</reference>
<dbReference type="VEuPathDB" id="VectorBase:LLONM1_002314"/>
<keyword evidence="3 10" id="KW-0716">Sensory transduction</keyword>
<feature type="transmembrane region" description="Helical" evidence="10">
    <location>
        <begin position="124"/>
        <end position="146"/>
    </location>
</feature>
<dbReference type="EMBL" id="AJWK01018713">
    <property type="status" value="NOT_ANNOTATED_CDS"/>
    <property type="molecule type" value="Genomic_DNA"/>
</dbReference>
<evidence type="ECO:0000256" key="1">
    <source>
        <dbReference type="ARBA" id="ARBA00004651"/>
    </source>
</evidence>
<dbReference type="GO" id="GO:0007165">
    <property type="term" value="P:signal transduction"/>
    <property type="evidence" value="ECO:0007669"/>
    <property type="project" value="UniProtKB-KW"/>
</dbReference>
<keyword evidence="2" id="KW-1003">Cell membrane</keyword>
<dbReference type="InterPro" id="IPR004117">
    <property type="entry name" value="7tm6_olfct_rcpt"/>
</dbReference>
<dbReference type="PANTHER" id="PTHR21137">
    <property type="entry name" value="ODORANT RECEPTOR"/>
    <property type="match status" value="1"/>
</dbReference>
<dbReference type="GO" id="GO:0005886">
    <property type="term" value="C:plasma membrane"/>
    <property type="evidence" value="ECO:0007669"/>
    <property type="project" value="UniProtKB-SubCell"/>
</dbReference>
<comment type="caution">
    <text evidence="10">Lacks conserved residue(s) required for the propagation of feature annotation.</text>
</comment>
<evidence type="ECO:0000256" key="3">
    <source>
        <dbReference type="ARBA" id="ARBA00022606"/>
    </source>
</evidence>
<dbReference type="GO" id="GO:0004984">
    <property type="term" value="F:olfactory receptor activity"/>
    <property type="evidence" value="ECO:0007669"/>
    <property type="project" value="InterPro"/>
</dbReference>
<feature type="transmembrane region" description="Helical" evidence="10">
    <location>
        <begin position="242"/>
        <end position="266"/>
    </location>
</feature>
<evidence type="ECO:0000256" key="10">
    <source>
        <dbReference type="RuleBase" id="RU351113"/>
    </source>
</evidence>
<evidence type="ECO:0000256" key="6">
    <source>
        <dbReference type="ARBA" id="ARBA00022989"/>
    </source>
</evidence>
<evidence type="ECO:0000313" key="12">
    <source>
        <dbReference type="Proteomes" id="UP000092461"/>
    </source>
</evidence>
<feature type="transmembrane region" description="Helical" evidence="10">
    <location>
        <begin position="64"/>
        <end position="86"/>
    </location>
</feature>
<keyword evidence="5 10" id="KW-0552">Olfaction</keyword>